<organism evidence="2 3">
    <name type="scientific">Arsenicicoccus piscis</name>
    <dbReference type="NCBI Taxonomy" id="673954"/>
    <lineage>
        <taxon>Bacteria</taxon>
        <taxon>Bacillati</taxon>
        <taxon>Actinomycetota</taxon>
        <taxon>Actinomycetes</taxon>
        <taxon>Micrococcales</taxon>
        <taxon>Intrasporangiaceae</taxon>
        <taxon>Arsenicicoccus</taxon>
    </lineage>
</organism>
<keyword evidence="1" id="KW-0472">Membrane</keyword>
<dbReference type="Proteomes" id="UP001157109">
    <property type="component" value="Unassembled WGS sequence"/>
</dbReference>
<feature type="transmembrane region" description="Helical" evidence="1">
    <location>
        <begin position="31"/>
        <end position="53"/>
    </location>
</feature>
<dbReference type="EMBL" id="BSUJ01000001">
    <property type="protein sequence ID" value="GMA20811.1"/>
    <property type="molecule type" value="Genomic_DNA"/>
</dbReference>
<name>A0ABQ6HR21_9MICO</name>
<proteinExistence type="predicted"/>
<gene>
    <name evidence="2" type="ORF">GCM10025862_28320</name>
</gene>
<keyword evidence="1" id="KW-0812">Transmembrane</keyword>
<keyword evidence="1" id="KW-1133">Transmembrane helix</keyword>
<evidence type="ECO:0000313" key="2">
    <source>
        <dbReference type="EMBL" id="GMA20811.1"/>
    </source>
</evidence>
<accession>A0ABQ6HR21</accession>
<dbReference type="RefSeq" id="WP_241441174.1">
    <property type="nucleotide sequence ID" value="NZ_BSUJ01000001.1"/>
</dbReference>
<comment type="caution">
    <text evidence="2">The sequence shown here is derived from an EMBL/GenBank/DDBJ whole genome shotgun (WGS) entry which is preliminary data.</text>
</comment>
<protein>
    <submittedName>
        <fullName evidence="2">Uncharacterized protein</fullName>
    </submittedName>
</protein>
<evidence type="ECO:0000313" key="3">
    <source>
        <dbReference type="Proteomes" id="UP001157109"/>
    </source>
</evidence>
<evidence type="ECO:0000256" key="1">
    <source>
        <dbReference type="SAM" id="Phobius"/>
    </source>
</evidence>
<feature type="transmembrane region" description="Helical" evidence="1">
    <location>
        <begin position="6"/>
        <end position="24"/>
    </location>
</feature>
<keyword evidence="3" id="KW-1185">Reference proteome</keyword>
<sequence>MGAGPILAIVLFVAAWGIAVWGFYARKLSPAWAIAAIVAGIALLYVSALVFALTY</sequence>
<reference evidence="3" key="1">
    <citation type="journal article" date="2019" name="Int. J. Syst. Evol. Microbiol.">
        <title>The Global Catalogue of Microorganisms (GCM) 10K type strain sequencing project: providing services to taxonomists for standard genome sequencing and annotation.</title>
        <authorList>
            <consortium name="The Broad Institute Genomics Platform"/>
            <consortium name="The Broad Institute Genome Sequencing Center for Infectious Disease"/>
            <person name="Wu L."/>
            <person name="Ma J."/>
        </authorList>
    </citation>
    <scope>NUCLEOTIDE SEQUENCE [LARGE SCALE GENOMIC DNA]</scope>
    <source>
        <strain evidence="3">NBRC 105830</strain>
    </source>
</reference>